<reference evidence="2" key="2">
    <citation type="submission" date="2020-08" db="EMBL/GenBank/DDBJ databases">
        <title>Plant Genome Project.</title>
        <authorList>
            <person name="Zhang R.-G."/>
        </authorList>
    </citation>
    <scope>NUCLEOTIDE SEQUENCE</scope>
    <source>
        <strain evidence="2">Huo1</strain>
        <tissue evidence="2">Leaf</tissue>
    </source>
</reference>
<dbReference type="PROSITE" id="PS50405">
    <property type="entry name" value="GST_CTER"/>
    <property type="match status" value="1"/>
</dbReference>
<keyword evidence="3" id="KW-1185">Reference proteome</keyword>
<dbReference type="Pfam" id="PF00043">
    <property type="entry name" value="GST_C"/>
    <property type="match status" value="1"/>
</dbReference>
<organism evidence="2">
    <name type="scientific">Salvia splendens</name>
    <name type="common">Scarlet sage</name>
    <dbReference type="NCBI Taxonomy" id="180675"/>
    <lineage>
        <taxon>Eukaryota</taxon>
        <taxon>Viridiplantae</taxon>
        <taxon>Streptophyta</taxon>
        <taxon>Embryophyta</taxon>
        <taxon>Tracheophyta</taxon>
        <taxon>Spermatophyta</taxon>
        <taxon>Magnoliopsida</taxon>
        <taxon>eudicotyledons</taxon>
        <taxon>Gunneridae</taxon>
        <taxon>Pentapetalae</taxon>
        <taxon>asterids</taxon>
        <taxon>lamiids</taxon>
        <taxon>Lamiales</taxon>
        <taxon>Lamiaceae</taxon>
        <taxon>Nepetoideae</taxon>
        <taxon>Mentheae</taxon>
        <taxon>Salviinae</taxon>
        <taxon>Salvia</taxon>
        <taxon>Salvia subgen. Calosphace</taxon>
        <taxon>core Calosphace</taxon>
    </lineage>
</organism>
<dbReference type="PANTHER" id="PTHR45374">
    <property type="entry name" value="GLUTATHIONE S-TRANSFERASE TCHQD"/>
    <property type="match status" value="1"/>
</dbReference>
<dbReference type="Proteomes" id="UP000298416">
    <property type="component" value="Unassembled WGS sequence"/>
</dbReference>
<evidence type="ECO:0000259" key="1">
    <source>
        <dbReference type="PROSITE" id="PS50405"/>
    </source>
</evidence>
<dbReference type="PANTHER" id="PTHR45374:SF1">
    <property type="entry name" value="GLUTATHIONE S-TRANSFERASE TCHQD"/>
    <property type="match status" value="1"/>
</dbReference>
<protein>
    <recommendedName>
        <fullName evidence="1">GST C-terminal domain-containing protein</fullName>
    </recommendedName>
</protein>
<sequence length="233" mass="27223">MNCRCARHNAPISSSIFLEQPESGIDYTSIHVNPIMGMNFDSRFFEKNPSRFPEWCIERIGKVTRGGEESSLSRQRRSRRMGWLTALPKLASAYHRKLKEAYDAEDKLKDPETLRRSEEHLEKILDEADEKLSQTTYLLGEEFTLADIVLVPLLSRLVLLNLKNKYVATRPRIAKYWNLVKTRPSYIKVIGRYFDGWRRHNTLFKTWARSPPLHTTEVKLKQQKNNAPLSECE</sequence>
<evidence type="ECO:0000313" key="2">
    <source>
        <dbReference type="EMBL" id="KAG6388641.1"/>
    </source>
</evidence>
<dbReference type="EMBL" id="PNBA02000020">
    <property type="protein sequence ID" value="KAG6388641.1"/>
    <property type="molecule type" value="Genomic_DNA"/>
</dbReference>
<comment type="caution">
    <text evidence="2">The sequence shown here is derived from an EMBL/GenBank/DDBJ whole genome shotgun (WGS) entry which is preliminary data.</text>
</comment>
<dbReference type="GO" id="GO:0004364">
    <property type="term" value="F:glutathione transferase activity"/>
    <property type="evidence" value="ECO:0007669"/>
    <property type="project" value="InterPro"/>
</dbReference>
<dbReference type="SUPFAM" id="SSF47616">
    <property type="entry name" value="GST C-terminal domain-like"/>
    <property type="match status" value="1"/>
</dbReference>
<gene>
    <name evidence="2" type="ORF">SASPL_150073</name>
</gene>
<accession>A0A8X8W649</accession>
<evidence type="ECO:0000313" key="3">
    <source>
        <dbReference type="Proteomes" id="UP000298416"/>
    </source>
</evidence>
<proteinExistence type="predicted"/>
<reference evidence="2" key="1">
    <citation type="submission" date="2018-01" db="EMBL/GenBank/DDBJ databases">
        <authorList>
            <person name="Mao J.F."/>
        </authorList>
    </citation>
    <scope>NUCLEOTIDE SEQUENCE</scope>
    <source>
        <strain evidence="2">Huo1</strain>
        <tissue evidence="2">Leaf</tissue>
    </source>
</reference>
<dbReference type="Gene3D" id="1.20.1050.10">
    <property type="match status" value="1"/>
</dbReference>
<dbReference type="InterPro" id="IPR010987">
    <property type="entry name" value="Glutathione-S-Trfase_C-like"/>
</dbReference>
<dbReference type="AlphaFoldDB" id="A0A8X8W649"/>
<feature type="domain" description="GST C-terminal" evidence="1">
    <location>
        <begin position="66"/>
        <end position="204"/>
    </location>
</feature>
<dbReference type="InterPro" id="IPR004046">
    <property type="entry name" value="GST_C"/>
</dbReference>
<name>A0A8X8W649_SALSN</name>
<dbReference type="InterPro" id="IPR044617">
    <property type="entry name" value="TCHQD"/>
</dbReference>
<dbReference type="InterPro" id="IPR036282">
    <property type="entry name" value="Glutathione-S-Trfase_C_sf"/>
</dbReference>